<keyword evidence="5" id="KW-0597">Phosphoprotein</keyword>
<protein>
    <recommendedName>
        <fullName evidence="11">Ran-binding protein 3</fullName>
    </recommendedName>
</protein>
<accession>A0A6J2C5F2</accession>
<sequence length="568" mass="60140">MRSDRLGAEKPAIAPPVFVFQKDKGQKSSAEQKDLSDSGEEPRGEAEAPHHGTGHPESAGEHALEPPAPASASASTPEAQLLPFPRELAGRPAGGSSPEGGEDSDREDGNYCPPVKRERTSSLTQFPPSQSVSKNNVFMPSTFCEPSAGNSDSEPEEKSSGFRLKPPTLIHGQAPSAGHLGYLAHEHRKATLRSPSDQGNSPLCLPSQKPKEQQRSVLRPAVLQAPQPKALSQTAASSGTNGVSVPADRTGAATATSADSPARRSPSDEARALELTNENTEVADMENAGHPSSETPAATNYFLQYISSSLDNSTNSADTASNKFVFGQNMSERVLSPPKLNEVSSDATRENAAAESGSESSSQEATPEKESLAESAAAYTKATARKCLLEKVEVITGEEAESNVLQIQCKLFVFDKASQSWVERGRGLLRLNDMASTDDGTLQSRLVMRTQGSLRLILNTKLWAQMQIDKASEKSIRITAMDTEDQGVKVFLISASSKDTGQLYAALHHRILALRSRVEQEQEAKMPAPEPGAAPSNEDDSDEDVLAPSGATGGGAGEEGEGQTAGST</sequence>
<dbReference type="AlphaFoldDB" id="A0A6J2C5F2"/>
<dbReference type="Gene3D" id="2.30.29.30">
    <property type="entry name" value="Pleckstrin-homology domain (PH domain)/Phosphotyrosine-binding domain (PTB)"/>
    <property type="match status" value="1"/>
</dbReference>
<feature type="region of interest" description="Disordered" evidence="12">
    <location>
        <begin position="518"/>
        <end position="568"/>
    </location>
</feature>
<evidence type="ECO:0000256" key="8">
    <source>
        <dbReference type="ARBA" id="ARBA00023242"/>
    </source>
</evidence>
<feature type="compositionally biased region" description="Low complexity" evidence="12">
    <location>
        <begin position="70"/>
        <end position="79"/>
    </location>
</feature>
<gene>
    <name evidence="15" type="primary">RANBP3</name>
</gene>
<dbReference type="CDD" id="cd13180">
    <property type="entry name" value="RanBD_RanBP3"/>
    <property type="match status" value="1"/>
</dbReference>
<dbReference type="GO" id="GO:0005737">
    <property type="term" value="C:cytoplasm"/>
    <property type="evidence" value="ECO:0007669"/>
    <property type="project" value="UniProtKB-SubCell"/>
</dbReference>
<evidence type="ECO:0000256" key="10">
    <source>
        <dbReference type="ARBA" id="ARBA00065474"/>
    </source>
</evidence>
<dbReference type="Proteomes" id="UP000515165">
    <property type="component" value="Chromosome 1"/>
</dbReference>
<evidence type="ECO:0000256" key="5">
    <source>
        <dbReference type="ARBA" id="ARBA00022553"/>
    </source>
</evidence>
<evidence type="ECO:0000313" key="14">
    <source>
        <dbReference type="Proteomes" id="UP000515165"/>
    </source>
</evidence>
<keyword evidence="4" id="KW-0963">Cytoplasm</keyword>
<evidence type="ECO:0000256" key="11">
    <source>
        <dbReference type="ARBA" id="ARBA00072605"/>
    </source>
</evidence>
<dbReference type="PROSITE" id="PS50196">
    <property type="entry name" value="RANBD1"/>
    <property type="match status" value="1"/>
</dbReference>
<dbReference type="InterPro" id="IPR011993">
    <property type="entry name" value="PH-like_dom_sf"/>
</dbReference>
<feature type="compositionally biased region" description="Polar residues" evidence="12">
    <location>
        <begin position="121"/>
        <end position="139"/>
    </location>
</feature>
<feature type="compositionally biased region" description="Basic and acidic residues" evidence="12">
    <location>
        <begin position="21"/>
        <end position="50"/>
    </location>
</feature>
<reference evidence="15" key="1">
    <citation type="submission" date="2025-08" db="UniProtKB">
        <authorList>
            <consortium name="RefSeq"/>
        </authorList>
    </citation>
    <scope>IDENTIFICATION</scope>
    <source>
        <tissue evidence="15">Blood</tissue>
    </source>
</reference>
<feature type="compositionally biased region" description="Basic and acidic residues" evidence="12">
    <location>
        <begin position="261"/>
        <end position="272"/>
    </location>
</feature>
<dbReference type="PANTHER" id="PTHR23138:SF91">
    <property type="entry name" value="RAN-BINDING PROTEIN 3"/>
    <property type="match status" value="1"/>
</dbReference>
<keyword evidence="6" id="KW-0653">Protein transport</keyword>
<evidence type="ECO:0000256" key="7">
    <source>
        <dbReference type="ARBA" id="ARBA00022990"/>
    </source>
</evidence>
<dbReference type="GO" id="GO:0005634">
    <property type="term" value="C:nucleus"/>
    <property type="evidence" value="ECO:0007669"/>
    <property type="project" value="UniProtKB-SubCell"/>
</dbReference>
<dbReference type="GO" id="GO:0006611">
    <property type="term" value="P:protein export from nucleus"/>
    <property type="evidence" value="ECO:0007669"/>
    <property type="project" value="TreeGrafter"/>
</dbReference>
<keyword evidence="7" id="KW-0007">Acetylation</keyword>
<comment type="subcellular location">
    <subcellularLocation>
        <location evidence="2">Cytoplasm</location>
    </subcellularLocation>
    <subcellularLocation>
        <location evidence="1">Nucleus</location>
    </subcellularLocation>
</comment>
<evidence type="ECO:0000259" key="13">
    <source>
        <dbReference type="PROSITE" id="PS50196"/>
    </source>
</evidence>
<evidence type="ECO:0000256" key="12">
    <source>
        <dbReference type="SAM" id="MobiDB-lite"/>
    </source>
</evidence>
<dbReference type="FunFam" id="2.30.29.30:FF:000106">
    <property type="entry name" value="ran-binding protein 3 isoform X2"/>
    <property type="match status" value="1"/>
</dbReference>
<comment type="subunit">
    <text evidence="10">Interacts with CHC1 in a Ran-stimulated manner. Interacts with XPO1. Interacts (via its C-terminal R domain) with SMAD2 (dephosphorylated form via its MH1 and MH2 domains); the interaction results in the nuclear export of SMAD2 and termination of the TGF-beta signaling. Interacts (via its C-terminal R domain) with SMAD3 (dephosphorylated form via its MH1 domain); the interaction results in the nuclear export of SMAD3 and termination of the TGF-beta signaling.</text>
</comment>
<name>A0A6J2C5F2_ZALCA</name>
<evidence type="ECO:0000256" key="4">
    <source>
        <dbReference type="ARBA" id="ARBA00022490"/>
    </source>
</evidence>
<dbReference type="SUPFAM" id="SSF50729">
    <property type="entry name" value="PH domain-like"/>
    <property type="match status" value="1"/>
</dbReference>
<feature type="compositionally biased region" description="Low complexity" evidence="12">
    <location>
        <begin position="350"/>
        <end position="365"/>
    </location>
</feature>
<evidence type="ECO:0000256" key="6">
    <source>
        <dbReference type="ARBA" id="ARBA00022927"/>
    </source>
</evidence>
<dbReference type="PANTHER" id="PTHR23138">
    <property type="entry name" value="RAN BINDING PROTEIN"/>
    <property type="match status" value="1"/>
</dbReference>
<evidence type="ECO:0000256" key="9">
    <source>
        <dbReference type="ARBA" id="ARBA00058720"/>
    </source>
</evidence>
<dbReference type="InterPro" id="IPR000156">
    <property type="entry name" value="Ran_bind_dom"/>
</dbReference>
<evidence type="ECO:0000256" key="1">
    <source>
        <dbReference type="ARBA" id="ARBA00004123"/>
    </source>
</evidence>
<dbReference type="RefSeq" id="XP_027439455.1">
    <property type="nucleotide sequence ID" value="XM_027583654.2"/>
</dbReference>
<dbReference type="Pfam" id="PF00638">
    <property type="entry name" value="Ran_BP1"/>
    <property type="match status" value="1"/>
</dbReference>
<feature type="compositionally biased region" description="Polar residues" evidence="12">
    <location>
        <begin position="230"/>
        <end position="243"/>
    </location>
</feature>
<feature type="domain" description="RanBD1" evidence="13">
    <location>
        <begin position="388"/>
        <end position="469"/>
    </location>
</feature>
<dbReference type="SMART" id="SM00160">
    <property type="entry name" value="RanBD"/>
    <property type="match status" value="1"/>
</dbReference>
<dbReference type="InterPro" id="IPR045255">
    <property type="entry name" value="RanBP1-like"/>
</dbReference>
<comment type="function">
    <text evidence="9">Acts as a cofactor for XPO1/CRM1-mediated nuclear export, perhaps as export complex scaffolding protein. Bound to XPO1/CRM1, stabilizes the XPO1/CRM1-cargo interaction. In the absence of Ran-bound GTP prevents binding of XPO1/CRM1 to the nuclear pore complex. Binds to CHC1/RCC1 and increases the guanine nucleotide exchange activity of CHC1/RCC1. Recruits XPO1/CRM1 to CHC1/RCC1 in a Ran-dependent manner. Negative regulator of TGF-beta signaling through interaction with the R-SMAD proteins, SMAD2 and SMAD3, and mediating their nuclear export.</text>
</comment>
<feature type="region of interest" description="Disordered" evidence="12">
    <location>
        <begin position="1"/>
        <end position="296"/>
    </location>
</feature>
<proteinExistence type="predicted"/>
<evidence type="ECO:0000313" key="15">
    <source>
        <dbReference type="RefSeq" id="XP_027439455.1"/>
    </source>
</evidence>
<keyword evidence="8" id="KW-0539">Nucleus</keyword>
<keyword evidence="3" id="KW-0813">Transport</keyword>
<keyword evidence="14" id="KW-1185">Reference proteome</keyword>
<feature type="region of interest" description="Disordered" evidence="12">
    <location>
        <begin position="335"/>
        <end position="374"/>
    </location>
</feature>
<organism evidence="14 15">
    <name type="scientific">Zalophus californianus</name>
    <name type="common">California sealion</name>
    <dbReference type="NCBI Taxonomy" id="9704"/>
    <lineage>
        <taxon>Eukaryota</taxon>
        <taxon>Metazoa</taxon>
        <taxon>Chordata</taxon>
        <taxon>Craniata</taxon>
        <taxon>Vertebrata</taxon>
        <taxon>Euteleostomi</taxon>
        <taxon>Mammalia</taxon>
        <taxon>Eutheria</taxon>
        <taxon>Laurasiatheria</taxon>
        <taxon>Carnivora</taxon>
        <taxon>Caniformia</taxon>
        <taxon>Pinnipedia</taxon>
        <taxon>Otariidae</taxon>
        <taxon>Zalophus</taxon>
    </lineage>
</organism>
<dbReference type="CTD" id="8498"/>
<evidence type="ECO:0000256" key="2">
    <source>
        <dbReference type="ARBA" id="ARBA00004496"/>
    </source>
</evidence>
<dbReference type="GeneID" id="113916756"/>
<evidence type="ECO:0000256" key="3">
    <source>
        <dbReference type="ARBA" id="ARBA00022448"/>
    </source>
</evidence>